<keyword evidence="2" id="KW-1185">Reference proteome</keyword>
<dbReference type="EMBL" id="QNUL01000004">
    <property type="protein sequence ID" value="REA62836.1"/>
    <property type="molecule type" value="Genomic_DNA"/>
</dbReference>
<organism evidence="1 2">
    <name type="scientific">Dyadobacter luteus</name>
    <dbReference type="NCBI Taxonomy" id="2259619"/>
    <lineage>
        <taxon>Bacteria</taxon>
        <taxon>Pseudomonadati</taxon>
        <taxon>Bacteroidota</taxon>
        <taxon>Cytophagia</taxon>
        <taxon>Cytophagales</taxon>
        <taxon>Spirosomataceae</taxon>
        <taxon>Dyadobacter</taxon>
    </lineage>
</organism>
<dbReference type="AlphaFoldDB" id="A0A3D8YEA1"/>
<dbReference type="Proteomes" id="UP000256373">
    <property type="component" value="Unassembled WGS sequence"/>
</dbReference>
<gene>
    <name evidence="1" type="ORF">DSL64_07900</name>
</gene>
<evidence type="ECO:0000313" key="1">
    <source>
        <dbReference type="EMBL" id="REA62836.1"/>
    </source>
</evidence>
<dbReference type="RefSeq" id="WP_115830132.1">
    <property type="nucleotide sequence ID" value="NZ_QNUL01000004.1"/>
</dbReference>
<sequence>MTFLRSLRASRYFCIFFAFHLLNLSVDSPDFQPISVAEDLSINDQESLIEFITEHILGFDHLFPETDDDDSNSRSSGLTLYHFPVSCRFRFSPTLLKLESVRFLSRAIFTDPRPIIEGSSPPPEMLLV</sequence>
<evidence type="ECO:0000313" key="2">
    <source>
        <dbReference type="Proteomes" id="UP000256373"/>
    </source>
</evidence>
<dbReference type="OrthoDB" id="827641at2"/>
<proteinExistence type="predicted"/>
<comment type="caution">
    <text evidence="1">The sequence shown here is derived from an EMBL/GenBank/DDBJ whole genome shotgun (WGS) entry which is preliminary data.</text>
</comment>
<protein>
    <submittedName>
        <fullName evidence="1">Uncharacterized protein</fullName>
    </submittedName>
</protein>
<accession>A0A3D8YEA1</accession>
<name>A0A3D8YEA1_9BACT</name>
<reference evidence="1 2" key="1">
    <citation type="submission" date="2018-07" db="EMBL/GenBank/DDBJ databases">
        <title>Dyadobacter roseus sp. nov., isolated from rose rhizosphere soil.</title>
        <authorList>
            <person name="Chen L."/>
        </authorList>
    </citation>
    <scope>NUCLEOTIDE SEQUENCE [LARGE SCALE GENOMIC DNA]</scope>
    <source>
        <strain evidence="1 2">RS19</strain>
    </source>
</reference>